<dbReference type="Proteomes" id="UP000316855">
    <property type="component" value="Chromosome"/>
</dbReference>
<keyword evidence="2" id="KW-0472">Membrane</keyword>
<reference evidence="3 4" key="1">
    <citation type="submission" date="2019-02" db="EMBL/GenBank/DDBJ databases">
        <title>Deep-cultivation of Planctomycetes and their phenomic and genomic characterization uncovers novel biology.</title>
        <authorList>
            <person name="Wiegand S."/>
            <person name="Jogler M."/>
            <person name="Boedeker C."/>
            <person name="Pinto D."/>
            <person name="Vollmers J."/>
            <person name="Rivas-Marin E."/>
            <person name="Kohn T."/>
            <person name="Peeters S.H."/>
            <person name="Heuer A."/>
            <person name="Rast P."/>
            <person name="Oberbeckmann S."/>
            <person name="Bunk B."/>
            <person name="Jeske O."/>
            <person name="Meyerdierks A."/>
            <person name="Storesund J.E."/>
            <person name="Kallscheuer N."/>
            <person name="Luecker S."/>
            <person name="Lage O.M."/>
            <person name="Pohl T."/>
            <person name="Merkel B.J."/>
            <person name="Hornburger P."/>
            <person name="Mueller R.-W."/>
            <person name="Bruemmer F."/>
            <person name="Labrenz M."/>
            <person name="Spormann A.M."/>
            <person name="Op den Camp H."/>
            <person name="Overmann J."/>
            <person name="Amann R."/>
            <person name="Jetten M.S.M."/>
            <person name="Mascher T."/>
            <person name="Medema M.H."/>
            <person name="Devos D.P."/>
            <person name="Kaster A.-K."/>
            <person name="Ovreas L."/>
            <person name="Rohde M."/>
            <person name="Galperin M.Y."/>
            <person name="Jogler C."/>
        </authorList>
    </citation>
    <scope>NUCLEOTIDE SEQUENCE [LARGE SCALE GENOMIC DNA]</scope>
    <source>
        <strain evidence="3 4">Pan161</strain>
    </source>
</reference>
<dbReference type="OrthoDB" id="9983734at2"/>
<keyword evidence="4" id="KW-1185">Reference proteome</keyword>
<dbReference type="RefSeq" id="WP_145231447.1">
    <property type="nucleotide sequence ID" value="NZ_CP036343.1"/>
</dbReference>
<evidence type="ECO:0000256" key="1">
    <source>
        <dbReference type="SAM" id="MobiDB-lite"/>
    </source>
</evidence>
<protein>
    <submittedName>
        <fullName evidence="3">Uncharacterized protein</fullName>
    </submittedName>
</protein>
<sequence>MLSRVFLLLSSFLYVPFTLFFGLFAFLIAILFLTQQEIFVDAEGVPLRPGNIDIQPMSEDMRELLELSGKTGWKKNPETKARVMELSNSIETRKTLPETTEKRPKAVPIVPRDLTPQIHHE</sequence>
<proteinExistence type="predicted"/>
<feature type="compositionally biased region" description="Basic and acidic residues" evidence="1">
    <location>
        <begin position="92"/>
        <end position="104"/>
    </location>
</feature>
<dbReference type="KEGG" id="gax:Pan161_51670"/>
<accession>A0A517VKI3</accession>
<dbReference type="EMBL" id="CP036343">
    <property type="protein sequence ID" value="QDT93487.1"/>
    <property type="molecule type" value="Genomic_DNA"/>
</dbReference>
<keyword evidence="2" id="KW-0812">Transmembrane</keyword>
<evidence type="ECO:0000313" key="3">
    <source>
        <dbReference type="EMBL" id="QDT93487.1"/>
    </source>
</evidence>
<gene>
    <name evidence="3" type="ORF">Pan161_51670</name>
</gene>
<feature type="region of interest" description="Disordered" evidence="1">
    <location>
        <begin position="92"/>
        <end position="121"/>
    </location>
</feature>
<evidence type="ECO:0000313" key="4">
    <source>
        <dbReference type="Proteomes" id="UP000316855"/>
    </source>
</evidence>
<dbReference type="AlphaFoldDB" id="A0A517VKI3"/>
<organism evidence="3 4">
    <name type="scientific">Gimesia algae</name>
    <dbReference type="NCBI Taxonomy" id="2527971"/>
    <lineage>
        <taxon>Bacteria</taxon>
        <taxon>Pseudomonadati</taxon>
        <taxon>Planctomycetota</taxon>
        <taxon>Planctomycetia</taxon>
        <taxon>Planctomycetales</taxon>
        <taxon>Planctomycetaceae</taxon>
        <taxon>Gimesia</taxon>
    </lineage>
</organism>
<name>A0A517VKI3_9PLAN</name>
<evidence type="ECO:0000256" key="2">
    <source>
        <dbReference type="SAM" id="Phobius"/>
    </source>
</evidence>
<feature type="transmembrane region" description="Helical" evidence="2">
    <location>
        <begin position="12"/>
        <end position="33"/>
    </location>
</feature>
<keyword evidence="2" id="KW-1133">Transmembrane helix</keyword>